<proteinExistence type="predicted"/>
<dbReference type="SUPFAM" id="SSF51197">
    <property type="entry name" value="Clavaminate synthase-like"/>
    <property type="match status" value="1"/>
</dbReference>
<dbReference type="GO" id="GO:0005829">
    <property type="term" value="C:cytosol"/>
    <property type="evidence" value="ECO:0007669"/>
    <property type="project" value="TreeGrafter"/>
</dbReference>
<accession>A0A3Q9BS44</accession>
<reference evidence="1 2" key="1">
    <citation type="journal article" date="2011" name="Int. J. Syst. Evol. Microbiol.">
        <title>Description of Undibacterium oligocarboniphilum sp. nov., isolated from purified water, and Undibacterium pigrum strain CCUG 49012 as the type strain of Undibacterium parvum sp. nov., and emended descriptions of the genus Undibacterium and the species Undibacterium pigrum.</title>
        <authorList>
            <person name="Eder W."/>
            <person name="Wanner G."/>
            <person name="Ludwig W."/>
            <person name="Busse H.J."/>
            <person name="Ziemke-Kageler F."/>
            <person name="Lang E."/>
        </authorList>
    </citation>
    <scope>NUCLEOTIDE SEQUENCE [LARGE SCALE GENOMIC DNA]</scope>
    <source>
        <strain evidence="1 2">DSM 23061</strain>
    </source>
</reference>
<dbReference type="NCBIfam" id="TIGR00022">
    <property type="entry name" value="YhcH/YjgK/YiaL family protein"/>
    <property type="match status" value="1"/>
</dbReference>
<gene>
    <name evidence="1" type="ORF">EJN92_15435</name>
</gene>
<dbReference type="OrthoDB" id="6196468at2"/>
<dbReference type="Gene3D" id="2.60.120.370">
    <property type="entry name" value="YhcH/YjgK/YiaL"/>
    <property type="match status" value="1"/>
</dbReference>
<dbReference type="InterPro" id="IPR037012">
    <property type="entry name" value="NanQ/TabA/YiaL_sf"/>
</dbReference>
<dbReference type="PANTHER" id="PTHR34986:SF1">
    <property type="entry name" value="PROTEIN YIAL"/>
    <property type="match status" value="1"/>
</dbReference>
<protein>
    <submittedName>
        <fullName evidence="1">DUF386 domain-containing protein</fullName>
    </submittedName>
</protein>
<name>A0A3Q9BS44_9BURK</name>
<dbReference type="Proteomes" id="UP000275663">
    <property type="component" value="Chromosome"/>
</dbReference>
<dbReference type="InterPro" id="IPR004375">
    <property type="entry name" value="NanQ/TabA/YiaL"/>
</dbReference>
<evidence type="ECO:0000313" key="2">
    <source>
        <dbReference type="Proteomes" id="UP000275663"/>
    </source>
</evidence>
<organism evidence="1 2">
    <name type="scientific">Undibacterium parvum</name>
    <dbReference type="NCBI Taxonomy" id="401471"/>
    <lineage>
        <taxon>Bacteria</taxon>
        <taxon>Pseudomonadati</taxon>
        <taxon>Pseudomonadota</taxon>
        <taxon>Betaproteobacteria</taxon>
        <taxon>Burkholderiales</taxon>
        <taxon>Oxalobacteraceae</taxon>
        <taxon>Undibacterium</taxon>
    </lineage>
</organism>
<evidence type="ECO:0000313" key="1">
    <source>
        <dbReference type="EMBL" id="AZP13267.1"/>
    </source>
</evidence>
<dbReference type="RefSeq" id="WP_126128643.1">
    <property type="nucleotide sequence ID" value="NZ_CP034464.1"/>
</dbReference>
<keyword evidence="2" id="KW-1185">Reference proteome</keyword>
<dbReference type="KEGG" id="upv:EJN92_15435"/>
<dbReference type="EMBL" id="CP034464">
    <property type="protein sequence ID" value="AZP13267.1"/>
    <property type="molecule type" value="Genomic_DNA"/>
</dbReference>
<dbReference type="Pfam" id="PF04074">
    <property type="entry name" value="DUF386"/>
    <property type="match status" value="1"/>
</dbReference>
<dbReference type="PANTHER" id="PTHR34986">
    <property type="entry name" value="EVOLVED BETA-GALACTOSIDASE SUBUNIT BETA"/>
    <property type="match status" value="1"/>
</dbReference>
<sequence>MLLGDLQHTTLTLPAVLEQGLAYLRATDFSQMVAGKYPIDGENMFALVQDPVTQAWDTGLPEFHARYLDIQCLLEGEEAIGYAPADRSLARITDHLVERDIAFVAQQAGETRLLMRPGMYAIFFPGELHRPCRAAGLPMQIKKVVIKISAELLQS</sequence>
<dbReference type="AlphaFoldDB" id="A0A3Q9BS44"/>